<proteinExistence type="predicted"/>
<evidence type="ECO:0000313" key="2">
    <source>
        <dbReference type="Proteomes" id="UP001281003"/>
    </source>
</evidence>
<accession>A0AAE0P3D1</accession>
<dbReference type="Proteomes" id="UP001281003">
    <property type="component" value="Unassembled WGS sequence"/>
</dbReference>
<organism evidence="1 2">
    <name type="scientific">Sordaria brevicollis</name>
    <dbReference type="NCBI Taxonomy" id="83679"/>
    <lineage>
        <taxon>Eukaryota</taxon>
        <taxon>Fungi</taxon>
        <taxon>Dikarya</taxon>
        <taxon>Ascomycota</taxon>
        <taxon>Pezizomycotina</taxon>
        <taxon>Sordariomycetes</taxon>
        <taxon>Sordariomycetidae</taxon>
        <taxon>Sordariales</taxon>
        <taxon>Sordariaceae</taxon>
        <taxon>Sordaria</taxon>
    </lineage>
</organism>
<comment type="caution">
    <text evidence="1">The sequence shown here is derived from an EMBL/GenBank/DDBJ whole genome shotgun (WGS) entry which is preliminary data.</text>
</comment>
<evidence type="ECO:0000313" key="1">
    <source>
        <dbReference type="EMBL" id="KAK3392591.1"/>
    </source>
</evidence>
<reference evidence="1" key="2">
    <citation type="submission" date="2023-07" db="EMBL/GenBank/DDBJ databases">
        <authorList>
            <consortium name="Lawrence Berkeley National Laboratory"/>
            <person name="Haridas S."/>
            <person name="Hensen N."/>
            <person name="Bonometti L."/>
            <person name="Westerberg I."/>
            <person name="Brannstrom I.O."/>
            <person name="Guillou S."/>
            <person name="Cros-Aarteil S."/>
            <person name="Calhoun S."/>
            <person name="Kuo A."/>
            <person name="Mondo S."/>
            <person name="Pangilinan J."/>
            <person name="Riley R."/>
            <person name="LaButti K."/>
            <person name="Andreopoulos B."/>
            <person name="Lipzen A."/>
            <person name="Chen C."/>
            <person name="Yanf M."/>
            <person name="Daum C."/>
            <person name="Ng V."/>
            <person name="Clum A."/>
            <person name="Steindorff A."/>
            <person name="Ohm R."/>
            <person name="Martin F."/>
            <person name="Silar P."/>
            <person name="Natvig D."/>
            <person name="Lalanne C."/>
            <person name="Gautier V."/>
            <person name="Ament-velasquez S.L."/>
            <person name="Kruys A."/>
            <person name="Hutchinson M.I."/>
            <person name="Powell A.J."/>
            <person name="Barry K."/>
            <person name="Miller A.N."/>
            <person name="Grigoriev I.V."/>
            <person name="Debuchy R."/>
            <person name="Gladieux P."/>
            <person name="Thoren M.H."/>
            <person name="Johannesson H."/>
        </authorList>
    </citation>
    <scope>NUCLEOTIDE SEQUENCE</scope>
    <source>
        <strain evidence="1">FGSC 1904</strain>
    </source>
</reference>
<dbReference type="AlphaFoldDB" id="A0AAE0P3D1"/>
<reference evidence="1" key="1">
    <citation type="journal article" date="2023" name="Mol. Phylogenet. Evol.">
        <title>Genome-scale phylogeny and comparative genomics of the fungal order Sordariales.</title>
        <authorList>
            <person name="Hensen N."/>
            <person name="Bonometti L."/>
            <person name="Westerberg I."/>
            <person name="Brannstrom I.O."/>
            <person name="Guillou S."/>
            <person name="Cros-Aarteil S."/>
            <person name="Calhoun S."/>
            <person name="Haridas S."/>
            <person name="Kuo A."/>
            <person name="Mondo S."/>
            <person name="Pangilinan J."/>
            <person name="Riley R."/>
            <person name="LaButti K."/>
            <person name="Andreopoulos B."/>
            <person name="Lipzen A."/>
            <person name="Chen C."/>
            <person name="Yan M."/>
            <person name="Daum C."/>
            <person name="Ng V."/>
            <person name="Clum A."/>
            <person name="Steindorff A."/>
            <person name="Ohm R.A."/>
            <person name="Martin F."/>
            <person name="Silar P."/>
            <person name="Natvig D.O."/>
            <person name="Lalanne C."/>
            <person name="Gautier V."/>
            <person name="Ament-Velasquez S.L."/>
            <person name="Kruys A."/>
            <person name="Hutchinson M.I."/>
            <person name="Powell A.J."/>
            <person name="Barry K."/>
            <person name="Miller A.N."/>
            <person name="Grigoriev I.V."/>
            <person name="Debuchy R."/>
            <person name="Gladieux P."/>
            <person name="Hiltunen Thoren M."/>
            <person name="Johannesson H."/>
        </authorList>
    </citation>
    <scope>NUCLEOTIDE SEQUENCE</scope>
    <source>
        <strain evidence="1">FGSC 1904</strain>
    </source>
</reference>
<dbReference type="EMBL" id="JAUTDP010000011">
    <property type="protein sequence ID" value="KAK3392591.1"/>
    <property type="molecule type" value="Genomic_DNA"/>
</dbReference>
<name>A0AAE0P3D1_SORBR</name>
<gene>
    <name evidence="1" type="ORF">B0T20DRAFT_396218</name>
</gene>
<sequence length="362" mass="41960">MPESTNLLTTDFRARSVPYYSDPSCVAHRLAKSGETSLPVGFMWEARGGTQLAACRRIGEKSWRWLDVCEMWSTVDKERRVQTRAKVISHIEKAARYFLDKKLLLMGVNIYRLLVLTEEEDKNRGNLITRIYKVALEDNFNFKYIKDYVPFKTYNKKKAKKIKKENSSLIEIILNNEGLTALIPYSPLRKKIKPPPLKKGKEKAIINSKEEEVITVIITVVGKKLEVPTNRTRVTVTILDNSSNFKGINTPFKKVLAFKKVTFKKKPAFKKPALKKKIIFKSKGKEGKTAGETEIKAENEFILFSPFRIELFNDEEEEEEDNIIDNAITIINIIAVKVVRNKRRSIELTKRNRYARIRREMR</sequence>
<keyword evidence="2" id="KW-1185">Reference proteome</keyword>
<protein>
    <submittedName>
        <fullName evidence="1">Uncharacterized protein</fullName>
    </submittedName>
</protein>